<name>A0A8J8P8T5_HALGN</name>
<comment type="caution">
    <text evidence="1">The sequence shown here is derived from an EMBL/GenBank/DDBJ whole genome shotgun (WGS) entry which is preliminary data.</text>
</comment>
<dbReference type="EMBL" id="RRYP01000065">
    <property type="protein sequence ID" value="TNV88140.1"/>
    <property type="molecule type" value="Genomic_DNA"/>
</dbReference>
<accession>A0A8J8P8T5</accession>
<proteinExistence type="predicted"/>
<organism evidence="1 2">
    <name type="scientific">Halteria grandinella</name>
    <dbReference type="NCBI Taxonomy" id="5974"/>
    <lineage>
        <taxon>Eukaryota</taxon>
        <taxon>Sar</taxon>
        <taxon>Alveolata</taxon>
        <taxon>Ciliophora</taxon>
        <taxon>Intramacronucleata</taxon>
        <taxon>Spirotrichea</taxon>
        <taxon>Stichotrichia</taxon>
        <taxon>Sporadotrichida</taxon>
        <taxon>Halteriidae</taxon>
        <taxon>Halteria</taxon>
    </lineage>
</organism>
<protein>
    <submittedName>
        <fullName evidence="1">Uncharacterized protein</fullName>
    </submittedName>
</protein>
<gene>
    <name evidence="1" type="ORF">FGO68_gene5034</name>
</gene>
<reference evidence="1" key="1">
    <citation type="submission" date="2019-06" db="EMBL/GenBank/DDBJ databases">
        <authorList>
            <person name="Zheng W."/>
        </authorList>
    </citation>
    <scope>NUCLEOTIDE SEQUENCE</scope>
    <source>
        <strain evidence="1">QDHG01</strain>
    </source>
</reference>
<evidence type="ECO:0000313" key="2">
    <source>
        <dbReference type="Proteomes" id="UP000785679"/>
    </source>
</evidence>
<dbReference type="AlphaFoldDB" id="A0A8J8P8T5"/>
<sequence>MVNLQGNKIMTAFNLSMSRCSHCNQTYLALKLKRCNHEFAQYSLAFRMNSVKQQVAPQKARKEFSLITLLIQLIIYC</sequence>
<dbReference type="Proteomes" id="UP000785679">
    <property type="component" value="Unassembled WGS sequence"/>
</dbReference>
<evidence type="ECO:0000313" key="1">
    <source>
        <dbReference type="EMBL" id="TNV88140.1"/>
    </source>
</evidence>
<keyword evidence="2" id="KW-1185">Reference proteome</keyword>